<keyword evidence="6" id="KW-0548">Nucleotidyltransferase</keyword>
<evidence type="ECO:0000256" key="7">
    <source>
        <dbReference type="ARBA" id="ARBA00022737"/>
    </source>
</evidence>
<dbReference type="GO" id="GO:0005096">
    <property type="term" value="F:GTPase activator activity"/>
    <property type="evidence" value="ECO:0007669"/>
    <property type="project" value="UniProtKB-KW"/>
</dbReference>
<organism evidence="11 12">
    <name type="scientific">Adineta steineri</name>
    <dbReference type="NCBI Taxonomy" id="433720"/>
    <lineage>
        <taxon>Eukaryota</taxon>
        <taxon>Metazoa</taxon>
        <taxon>Spiralia</taxon>
        <taxon>Gnathifera</taxon>
        <taxon>Rotifera</taxon>
        <taxon>Eurotatoria</taxon>
        <taxon>Bdelloidea</taxon>
        <taxon>Adinetida</taxon>
        <taxon>Adinetidae</taxon>
        <taxon>Adineta</taxon>
    </lineage>
</organism>
<dbReference type="Gene3D" id="3.90.176.10">
    <property type="entry name" value="Toxin ADP-ribosyltransferase, Chain A, domain 1"/>
    <property type="match status" value="2"/>
</dbReference>
<dbReference type="GO" id="GO:0048471">
    <property type="term" value="C:perinuclear region of cytoplasm"/>
    <property type="evidence" value="ECO:0007669"/>
    <property type="project" value="TreeGrafter"/>
</dbReference>
<comment type="catalytic activity">
    <reaction evidence="8 9">
        <text>L-arginyl-[protein] + NAD(+) = N(omega)-(ADP-D-ribosyl)-L-arginyl-[protein] + nicotinamide + H(+)</text>
        <dbReference type="Rhea" id="RHEA:19149"/>
        <dbReference type="Rhea" id="RHEA-COMP:10532"/>
        <dbReference type="Rhea" id="RHEA-COMP:15087"/>
        <dbReference type="ChEBI" id="CHEBI:15378"/>
        <dbReference type="ChEBI" id="CHEBI:17154"/>
        <dbReference type="ChEBI" id="CHEBI:29965"/>
        <dbReference type="ChEBI" id="CHEBI:57540"/>
        <dbReference type="ChEBI" id="CHEBI:142554"/>
        <dbReference type="EC" id="2.4.2.31"/>
    </reaction>
</comment>
<dbReference type="AlphaFoldDB" id="A0A819A2R8"/>
<dbReference type="GO" id="GO:0031267">
    <property type="term" value="F:small GTPase binding"/>
    <property type="evidence" value="ECO:0007669"/>
    <property type="project" value="TreeGrafter"/>
</dbReference>
<keyword evidence="9" id="KW-0520">NAD</keyword>
<dbReference type="InterPro" id="IPR032675">
    <property type="entry name" value="LRR_dom_sf"/>
</dbReference>
<comment type="caution">
    <text evidence="11">The sequence shown here is derived from an EMBL/GenBank/DDBJ whole genome shotgun (WGS) entry which is preliminary data.</text>
</comment>
<dbReference type="Pfam" id="PF01129">
    <property type="entry name" value="ART"/>
    <property type="match status" value="1"/>
</dbReference>
<evidence type="ECO:0000256" key="6">
    <source>
        <dbReference type="ARBA" id="ARBA00022695"/>
    </source>
</evidence>
<dbReference type="Proteomes" id="UP000663844">
    <property type="component" value="Unassembled WGS sequence"/>
</dbReference>
<dbReference type="Gene3D" id="3.80.10.10">
    <property type="entry name" value="Ribonuclease Inhibitor"/>
    <property type="match status" value="3"/>
</dbReference>
<dbReference type="EMBL" id="CAJOAZ010001184">
    <property type="protein sequence ID" value="CAF3777381.1"/>
    <property type="molecule type" value="Genomic_DNA"/>
</dbReference>
<evidence type="ECO:0000256" key="5">
    <source>
        <dbReference type="ARBA" id="ARBA00022679"/>
    </source>
</evidence>
<evidence type="ECO:0000256" key="1">
    <source>
        <dbReference type="ARBA" id="ARBA00009558"/>
    </source>
</evidence>
<keyword evidence="2" id="KW-0343">GTPase activation</keyword>
<evidence type="ECO:0000313" key="11">
    <source>
        <dbReference type="EMBL" id="CAF3777381.1"/>
    </source>
</evidence>
<evidence type="ECO:0000256" key="8">
    <source>
        <dbReference type="ARBA" id="ARBA00047597"/>
    </source>
</evidence>
<dbReference type="GO" id="GO:0016779">
    <property type="term" value="F:nucleotidyltransferase activity"/>
    <property type="evidence" value="ECO:0007669"/>
    <property type="project" value="UniProtKB-KW"/>
</dbReference>
<reference evidence="11" key="1">
    <citation type="submission" date="2021-02" db="EMBL/GenBank/DDBJ databases">
        <authorList>
            <person name="Nowell W R."/>
        </authorList>
    </citation>
    <scope>NUCLEOTIDE SEQUENCE</scope>
</reference>
<dbReference type="SUPFAM" id="SSF56399">
    <property type="entry name" value="ADP-ribosylation"/>
    <property type="match status" value="2"/>
</dbReference>
<evidence type="ECO:0000256" key="2">
    <source>
        <dbReference type="ARBA" id="ARBA00022468"/>
    </source>
</evidence>
<comment type="similarity">
    <text evidence="1 9">Belongs to the Arg-specific ADP-ribosyltransferase family.</text>
</comment>
<dbReference type="GO" id="GO:0005829">
    <property type="term" value="C:cytosol"/>
    <property type="evidence" value="ECO:0007669"/>
    <property type="project" value="TreeGrafter"/>
</dbReference>
<gene>
    <name evidence="10" type="ORF">JYZ213_LOCUS41731</name>
    <name evidence="11" type="ORF">OXD698_LOCUS16947</name>
</gene>
<evidence type="ECO:0000256" key="9">
    <source>
        <dbReference type="RuleBase" id="RU361228"/>
    </source>
</evidence>
<dbReference type="GO" id="GO:0005634">
    <property type="term" value="C:nucleus"/>
    <property type="evidence" value="ECO:0007669"/>
    <property type="project" value="TreeGrafter"/>
</dbReference>
<evidence type="ECO:0000256" key="4">
    <source>
        <dbReference type="ARBA" id="ARBA00022676"/>
    </source>
</evidence>
<dbReference type="SMART" id="SM00368">
    <property type="entry name" value="LRR_RI"/>
    <property type="match status" value="6"/>
</dbReference>
<dbReference type="Pfam" id="PF13516">
    <property type="entry name" value="LRR_6"/>
    <property type="match status" value="5"/>
</dbReference>
<sequence length="661" mass="74354">MNFSDTFCIPIWKDHHKMAKDFADATDEPLEMLMPIQGYENMPLVSLEEAVQPIKNLIPDIQNMVWTAKERRENPSQNLTSDESASIALYTMEWEPHEHCFYYILNNMLRSQERTKLKPWFLYLRLFVAGLSKLPSIQRTVYRGVNGDILFSEAATTAYTSIETATADSLTTDTKANVAQENPRIHRFSDILEEKQCDMQPDTSVESIFDSGDVPLVSLETAVEPLRPFLPKVVYHATEAKQKCEGKHVVGLNEDQLASIMLYTMEWEEQNKSLYVVLNSILRSKDKEKLKPWLLYMRLIFTALSVLPSFKKTVYRGIKKDLSQEYPVDSTFVWWGFSSCTTNVRTLEADSFFGMDGTRTMFSIECETGKSVKSYSAYETENEILIPAGTQFTVVSVLPLPPDVHIIQLKEVRSTLFSYLSTAAVYRNTRLEEMIDQFENIDSDLNLSDFGEIKPGDMLIIVSRALKQKGCSTIYLGNNKITSEAVQTLADGLNEVTSLKGIYLSNNPIGDEGIKHLTRALTSERSTLSLTSLNIGNAQIGDEGARYLARMLQVNTSLTNLNLWKNSISDRGVIALAQALILNSQSKLAHLNLSHNSIGDGCIDVLIELIQQTHTLKELNLDGNKISKSGTTQLQNVVAKKDNFICRIQVASSKTHVCSLI</sequence>
<keyword evidence="7" id="KW-0677">Repeat</keyword>
<evidence type="ECO:0000256" key="3">
    <source>
        <dbReference type="ARBA" id="ARBA00022614"/>
    </source>
</evidence>
<keyword evidence="3" id="KW-0433">Leucine-rich repeat</keyword>
<dbReference type="PANTHER" id="PTHR24113">
    <property type="entry name" value="RAN GTPASE-ACTIVATING PROTEIN 1"/>
    <property type="match status" value="1"/>
</dbReference>
<dbReference type="PANTHER" id="PTHR24113:SF12">
    <property type="entry name" value="RAN GTPASE-ACTIVATING PROTEIN 1"/>
    <property type="match status" value="1"/>
</dbReference>
<dbReference type="PROSITE" id="PS51996">
    <property type="entry name" value="TR_MART"/>
    <property type="match status" value="1"/>
</dbReference>
<dbReference type="InterPro" id="IPR000768">
    <property type="entry name" value="ART"/>
</dbReference>
<dbReference type="InterPro" id="IPR027038">
    <property type="entry name" value="RanGap"/>
</dbReference>
<keyword evidence="5 9" id="KW-0808">Transferase</keyword>
<keyword evidence="4 9" id="KW-0328">Glycosyltransferase</keyword>
<accession>A0A819A2R8</accession>
<dbReference type="Proteomes" id="UP000663845">
    <property type="component" value="Unassembled WGS sequence"/>
</dbReference>
<dbReference type="GO" id="GO:0006913">
    <property type="term" value="P:nucleocytoplasmic transport"/>
    <property type="evidence" value="ECO:0007669"/>
    <property type="project" value="TreeGrafter"/>
</dbReference>
<dbReference type="GO" id="GO:0106274">
    <property type="term" value="F:NAD+-protein-arginine ADP-ribosyltransferase activity"/>
    <property type="evidence" value="ECO:0007669"/>
    <property type="project" value="UniProtKB-EC"/>
</dbReference>
<keyword evidence="9" id="KW-0521">NADP</keyword>
<name>A0A819A2R8_9BILA</name>
<dbReference type="SUPFAM" id="SSF52047">
    <property type="entry name" value="RNI-like"/>
    <property type="match status" value="1"/>
</dbReference>
<dbReference type="EC" id="2.4.2.31" evidence="9"/>
<evidence type="ECO:0000313" key="12">
    <source>
        <dbReference type="Proteomes" id="UP000663844"/>
    </source>
</evidence>
<dbReference type="EMBL" id="CAJNOG010001768">
    <property type="protein sequence ID" value="CAF1469652.1"/>
    <property type="molecule type" value="Genomic_DNA"/>
</dbReference>
<proteinExistence type="inferred from homology"/>
<protein>
    <recommendedName>
        <fullName evidence="9">NAD(P)(+)--arginine ADP-ribosyltransferase</fullName>
        <ecNumber evidence="9">2.4.2.31</ecNumber>
    </recommendedName>
    <alternativeName>
        <fullName evidence="9">Mono(ADP-ribosyl)transferase</fullName>
    </alternativeName>
</protein>
<evidence type="ECO:0000313" key="10">
    <source>
        <dbReference type="EMBL" id="CAF1469652.1"/>
    </source>
</evidence>
<dbReference type="InterPro" id="IPR001611">
    <property type="entry name" value="Leu-rich_rpt"/>
</dbReference>